<organism evidence="2 3">
    <name type="scientific">Candidatus Fimisoma avicola</name>
    <dbReference type="NCBI Taxonomy" id="2840826"/>
    <lineage>
        <taxon>Bacteria</taxon>
        <taxon>Bacillati</taxon>
        <taxon>Bacillota</taxon>
        <taxon>Clostridia</taxon>
        <taxon>Eubacteriales</taxon>
        <taxon>Candidatus Fimisoma</taxon>
    </lineage>
</organism>
<dbReference type="Pfam" id="PF07826">
    <property type="entry name" value="IMP_cyclohyd"/>
    <property type="match status" value="1"/>
</dbReference>
<dbReference type="Proteomes" id="UP000824091">
    <property type="component" value="Unassembled WGS sequence"/>
</dbReference>
<evidence type="ECO:0000259" key="1">
    <source>
        <dbReference type="Pfam" id="PF07826"/>
    </source>
</evidence>
<reference evidence="2" key="1">
    <citation type="submission" date="2020-10" db="EMBL/GenBank/DDBJ databases">
        <authorList>
            <person name="Gilroy R."/>
        </authorList>
    </citation>
    <scope>NUCLEOTIDE SEQUENCE</scope>
    <source>
        <strain evidence="2">11300</strain>
    </source>
</reference>
<reference evidence="2" key="2">
    <citation type="journal article" date="2021" name="PeerJ">
        <title>Extensive microbial diversity within the chicken gut microbiome revealed by metagenomics and culture.</title>
        <authorList>
            <person name="Gilroy R."/>
            <person name="Ravi A."/>
            <person name="Getino M."/>
            <person name="Pursley I."/>
            <person name="Horton D.L."/>
            <person name="Alikhan N.F."/>
            <person name="Baker D."/>
            <person name="Gharbi K."/>
            <person name="Hall N."/>
            <person name="Watson M."/>
            <person name="Adriaenssens E.M."/>
            <person name="Foster-Nyarko E."/>
            <person name="Jarju S."/>
            <person name="Secka A."/>
            <person name="Antonio M."/>
            <person name="Oren A."/>
            <person name="Chaudhuri R.R."/>
            <person name="La Ragione R."/>
            <person name="Hildebrand F."/>
            <person name="Pallen M.J."/>
        </authorList>
    </citation>
    <scope>NUCLEOTIDE SEQUENCE</scope>
    <source>
        <strain evidence="2">11300</strain>
    </source>
</reference>
<proteinExistence type="predicted"/>
<gene>
    <name evidence="2" type="ORF">IAD16_06565</name>
</gene>
<evidence type="ECO:0000313" key="2">
    <source>
        <dbReference type="EMBL" id="HIU28020.1"/>
    </source>
</evidence>
<dbReference type="InterPro" id="IPR036795">
    <property type="entry name" value="IMP_cyclohydrolase-like_sf"/>
</dbReference>
<name>A0A9D1I6V7_9FIRM</name>
<dbReference type="AlphaFoldDB" id="A0A9D1I6V7"/>
<dbReference type="EMBL" id="DVMO01000096">
    <property type="protein sequence ID" value="HIU28020.1"/>
    <property type="molecule type" value="Genomic_DNA"/>
</dbReference>
<dbReference type="SUPFAM" id="SSF75569">
    <property type="entry name" value="Archaeal IMP cyclohydrolase PurO"/>
    <property type="match status" value="1"/>
</dbReference>
<evidence type="ECO:0000313" key="3">
    <source>
        <dbReference type="Proteomes" id="UP000824091"/>
    </source>
</evidence>
<dbReference type="GO" id="GO:0003937">
    <property type="term" value="F:IMP cyclohydrolase activity"/>
    <property type="evidence" value="ECO:0007669"/>
    <property type="project" value="InterPro"/>
</dbReference>
<dbReference type="Gene3D" id="3.60.20.20">
    <property type="entry name" value="Inosine monophosphate cyclohydrolase-like"/>
    <property type="match status" value="1"/>
</dbReference>
<sequence>MKTIKECIGTNPYPGRGVIIGTAADGRAVIGYFISGRSQNSRNRIFAADDRGDIFTRPFDESKVQDPSLIIYRAVAHMKDALIVTNGDQTDTIAEHMIKGKSAAEALKTREYEPDAPNYTSRISGVLRYEDGSYQISILKAAGAGQDSGAAAGQDLVCDRFFYEYEPVPGKGHIIHTYEGDGDPLPAFCGEPREIKIENDIDEMTGQIWDSLNEDNRISLYVSYHDLKTGTEETRLINKNER</sequence>
<comment type="caution">
    <text evidence="2">The sequence shown here is derived from an EMBL/GenBank/DDBJ whole genome shotgun (WGS) entry which is preliminary data.</text>
</comment>
<feature type="domain" description="Inosine monophosphate cyclohydrolase-like" evidence="1">
    <location>
        <begin position="13"/>
        <end position="226"/>
    </location>
</feature>
<dbReference type="GO" id="GO:0006188">
    <property type="term" value="P:IMP biosynthetic process"/>
    <property type="evidence" value="ECO:0007669"/>
    <property type="project" value="InterPro"/>
</dbReference>
<protein>
    <submittedName>
        <fullName evidence="2">IMP cyclohydrolase</fullName>
    </submittedName>
</protein>
<accession>A0A9D1I6V7</accession>
<dbReference type="InterPro" id="IPR020600">
    <property type="entry name" value="IMP_cyclohydrolase-like"/>
</dbReference>